<gene>
    <name evidence="1" type="ORF">L3X38_039442</name>
</gene>
<keyword evidence="2" id="KW-1185">Reference proteome</keyword>
<evidence type="ECO:0000313" key="2">
    <source>
        <dbReference type="Proteomes" id="UP001054821"/>
    </source>
</evidence>
<dbReference type="Proteomes" id="UP001054821">
    <property type="component" value="Chromosome 7"/>
</dbReference>
<reference evidence="1 2" key="1">
    <citation type="journal article" date="2022" name="G3 (Bethesda)">
        <title>Whole-genome sequence and methylome profiling of the almond [Prunus dulcis (Mill.) D.A. Webb] cultivar 'Nonpareil'.</title>
        <authorList>
            <person name="D'Amico-Willman K.M."/>
            <person name="Ouma W.Z."/>
            <person name="Meulia T."/>
            <person name="Sideli G.M."/>
            <person name="Gradziel T.M."/>
            <person name="Fresnedo-Ramirez J."/>
        </authorList>
    </citation>
    <scope>NUCLEOTIDE SEQUENCE [LARGE SCALE GENOMIC DNA]</scope>
    <source>
        <strain evidence="1">Clone GOH B32 T37-40</strain>
    </source>
</reference>
<protein>
    <submittedName>
        <fullName evidence="1">Uncharacterized protein</fullName>
    </submittedName>
</protein>
<sequence>MRWFSSAILHCMYQTTKSLPKLRLLCNIPLHVKDWEELYQAGLVPMLAWETSERYLSKEDTLRTLLQEAKSRLNLHQSKGSRGVN</sequence>
<comment type="caution">
    <text evidence="1">The sequence shown here is derived from an EMBL/GenBank/DDBJ whole genome shotgun (WGS) entry which is preliminary data.</text>
</comment>
<accession>A0AAD4YSK6</accession>
<dbReference type="EMBL" id="JAJFAZ020000007">
    <property type="protein sequence ID" value="KAI5319734.1"/>
    <property type="molecule type" value="Genomic_DNA"/>
</dbReference>
<organism evidence="1 2">
    <name type="scientific">Prunus dulcis</name>
    <name type="common">Almond</name>
    <name type="synonym">Amygdalus dulcis</name>
    <dbReference type="NCBI Taxonomy" id="3755"/>
    <lineage>
        <taxon>Eukaryota</taxon>
        <taxon>Viridiplantae</taxon>
        <taxon>Streptophyta</taxon>
        <taxon>Embryophyta</taxon>
        <taxon>Tracheophyta</taxon>
        <taxon>Spermatophyta</taxon>
        <taxon>Magnoliopsida</taxon>
        <taxon>eudicotyledons</taxon>
        <taxon>Gunneridae</taxon>
        <taxon>Pentapetalae</taxon>
        <taxon>rosids</taxon>
        <taxon>fabids</taxon>
        <taxon>Rosales</taxon>
        <taxon>Rosaceae</taxon>
        <taxon>Amygdaloideae</taxon>
        <taxon>Amygdaleae</taxon>
        <taxon>Prunus</taxon>
    </lineage>
</organism>
<proteinExistence type="predicted"/>
<dbReference type="AlphaFoldDB" id="A0AAD4YSK6"/>
<name>A0AAD4YSK6_PRUDU</name>
<evidence type="ECO:0000313" key="1">
    <source>
        <dbReference type="EMBL" id="KAI5319734.1"/>
    </source>
</evidence>